<dbReference type="GO" id="GO:1990961">
    <property type="term" value="P:xenobiotic detoxification by transmembrane export across the plasma membrane"/>
    <property type="evidence" value="ECO:0007669"/>
    <property type="project" value="InterPro"/>
</dbReference>
<evidence type="ECO:0000256" key="5">
    <source>
        <dbReference type="ARBA" id="ARBA00023136"/>
    </source>
</evidence>
<organism evidence="7 8">
    <name type="scientific">Quillaja saponaria</name>
    <name type="common">Soap bark tree</name>
    <dbReference type="NCBI Taxonomy" id="32244"/>
    <lineage>
        <taxon>Eukaryota</taxon>
        <taxon>Viridiplantae</taxon>
        <taxon>Streptophyta</taxon>
        <taxon>Embryophyta</taxon>
        <taxon>Tracheophyta</taxon>
        <taxon>Spermatophyta</taxon>
        <taxon>Magnoliopsida</taxon>
        <taxon>eudicotyledons</taxon>
        <taxon>Gunneridae</taxon>
        <taxon>Pentapetalae</taxon>
        <taxon>rosids</taxon>
        <taxon>fabids</taxon>
        <taxon>Fabales</taxon>
        <taxon>Quillajaceae</taxon>
        <taxon>Quillaja</taxon>
    </lineage>
</organism>
<feature type="transmembrane region" description="Helical" evidence="6">
    <location>
        <begin position="460"/>
        <end position="479"/>
    </location>
</feature>
<dbReference type="PANTHER" id="PTHR11206">
    <property type="entry name" value="MULTIDRUG RESISTANCE PROTEIN"/>
    <property type="match status" value="1"/>
</dbReference>
<keyword evidence="3 6" id="KW-0812">Transmembrane</keyword>
<dbReference type="GO" id="GO:0016020">
    <property type="term" value="C:membrane"/>
    <property type="evidence" value="ECO:0007669"/>
    <property type="project" value="UniProtKB-SubCell"/>
</dbReference>
<dbReference type="AlphaFoldDB" id="A0AAD7LS58"/>
<feature type="transmembrane region" description="Helical" evidence="6">
    <location>
        <begin position="278"/>
        <end position="303"/>
    </location>
</feature>
<dbReference type="GO" id="GO:0015297">
    <property type="term" value="F:antiporter activity"/>
    <property type="evidence" value="ECO:0007669"/>
    <property type="project" value="InterPro"/>
</dbReference>
<comment type="subcellular location">
    <subcellularLocation>
        <location evidence="1">Membrane</location>
        <topology evidence="1">Multi-pass membrane protein</topology>
    </subcellularLocation>
</comment>
<name>A0AAD7LS58_QUISA</name>
<feature type="transmembrane region" description="Helical" evidence="6">
    <location>
        <begin position="399"/>
        <end position="422"/>
    </location>
</feature>
<feature type="transmembrane region" description="Helical" evidence="6">
    <location>
        <begin position="141"/>
        <end position="158"/>
    </location>
</feature>
<feature type="transmembrane region" description="Helical" evidence="6">
    <location>
        <begin position="357"/>
        <end position="378"/>
    </location>
</feature>
<dbReference type="GO" id="GO:0042910">
    <property type="term" value="F:xenobiotic transmembrane transporter activity"/>
    <property type="evidence" value="ECO:0007669"/>
    <property type="project" value="InterPro"/>
</dbReference>
<protein>
    <recommendedName>
        <fullName evidence="6">Protein DETOXIFICATION</fullName>
    </recommendedName>
    <alternativeName>
        <fullName evidence="6">Multidrug and toxic compound extrusion protein</fullName>
    </alternativeName>
</protein>
<keyword evidence="4 6" id="KW-1133">Transmembrane helix</keyword>
<dbReference type="InterPro" id="IPR002528">
    <property type="entry name" value="MATE_fam"/>
</dbReference>
<proteinExistence type="inferred from homology"/>
<gene>
    <name evidence="7" type="ORF">O6P43_017644</name>
</gene>
<dbReference type="EMBL" id="JARAOO010000007">
    <property type="protein sequence ID" value="KAJ7962416.1"/>
    <property type="molecule type" value="Genomic_DNA"/>
</dbReference>
<dbReference type="InterPro" id="IPR045069">
    <property type="entry name" value="MATE_euk"/>
</dbReference>
<feature type="transmembrane region" description="Helical" evidence="6">
    <location>
        <begin position="428"/>
        <end position="448"/>
    </location>
</feature>
<keyword evidence="5 6" id="KW-0472">Membrane</keyword>
<evidence type="ECO:0000313" key="8">
    <source>
        <dbReference type="Proteomes" id="UP001163823"/>
    </source>
</evidence>
<dbReference type="NCBIfam" id="TIGR00797">
    <property type="entry name" value="matE"/>
    <property type="match status" value="1"/>
</dbReference>
<dbReference type="Proteomes" id="UP001163823">
    <property type="component" value="Chromosome 7"/>
</dbReference>
<dbReference type="CDD" id="cd13132">
    <property type="entry name" value="MATE_eukaryotic"/>
    <property type="match status" value="1"/>
</dbReference>
<dbReference type="KEGG" id="qsa:O6P43_017644"/>
<evidence type="ECO:0000256" key="2">
    <source>
        <dbReference type="ARBA" id="ARBA00010199"/>
    </source>
</evidence>
<comment type="similarity">
    <text evidence="2 6">Belongs to the multi antimicrobial extrusion (MATE) (TC 2.A.66.1) family.</text>
</comment>
<evidence type="ECO:0000256" key="1">
    <source>
        <dbReference type="ARBA" id="ARBA00004141"/>
    </source>
</evidence>
<feature type="transmembrane region" description="Helical" evidence="6">
    <location>
        <begin position="96"/>
        <end position="120"/>
    </location>
</feature>
<evidence type="ECO:0000313" key="7">
    <source>
        <dbReference type="EMBL" id="KAJ7962416.1"/>
    </source>
</evidence>
<comment type="caution">
    <text evidence="7">The sequence shown here is derived from an EMBL/GenBank/DDBJ whole genome shotgun (WGS) entry which is preliminary data.</text>
</comment>
<sequence>MGSMSFSEKPLMNGGITVLETAELHHAPTTLIETNAGDYPPISNFQDVKYISIAESSKLWAIAGPIAFNILCNYGINSFTNIFVGHIGDVELSAVAISLSVIANFSFGFLLGMASALETLCGQAFGAGQVDMLGVYMQRSWIILLVTCFFLMPLYLYATPILKLLGQEDDIAELAGKFTIQTIPQMFSLAINFPTQKFLQAQSKVGVLAWLGFVALFIHTGVLYLFIKVFGWGTSGAAAAYDLSAWGIAFAQVVYVVGWCKDGWKGLSWLAFKDLWAFVKLSIASAVMLCLEIWYFMTIIVLTGHLENPIIAVGSLSICMNVNGWEGMLFIGINAAISVRVSNELGSGHPRAAKYSVIVTVIESLLIGIFFAALILITKDHFAIIFTDSVEMQKAVSRLAFLLGITMILNSVQPVISGVAVGGGWQALVAYINLFSYYIIGLPLGFLLGYKTELRVEGIWIGMICGTLLQTLILLYIIYKTNWNSEVSLSAIFHPLLIQ</sequence>
<evidence type="ECO:0000256" key="6">
    <source>
        <dbReference type="RuleBase" id="RU004914"/>
    </source>
</evidence>
<accession>A0AAD7LS58</accession>
<evidence type="ECO:0000256" key="4">
    <source>
        <dbReference type="ARBA" id="ARBA00022989"/>
    </source>
</evidence>
<evidence type="ECO:0000256" key="3">
    <source>
        <dbReference type="ARBA" id="ARBA00022692"/>
    </source>
</evidence>
<feature type="transmembrane region" description="Helical" evidence="6">
    <location>
        <begin position="59"/>
        <end position="76"/>
    </location>
</feature>
<feature type="transmembrane region" description="Helical" evidence="6">
    <location>
        <begin position="207"/>
        <end position="227"/>
    </location>
</feature>
<reference evidence="7" key="1">
    <citation type="journal article" date="2023" name="Science">
        <title>Elucidation of the pathway for biosynthesis of saponin adjuvants from the soapbark tree.</title>
        <authorList>
            <person name="Reed J."/>
            <person name="Orme A."/>
            <person name="El-Demerdash A."/>
            <person name="Owen C."/>
            <person name="Martin L.B.B."/>
            <person name="Misra R.C."/>
            <person name="Kikuchi S."/>
            <person name="Rejzek M."/>
            <person name="Martin A.C."/>
            <person name="Harkess A."/>
            <person name="Leebens-Mack J."/>
            <person name="Louveau T."/>
            <person name="Stephenson M.J."/>
            <person name="Osbourn A."/>
        </authorList>
    </citation>
    <scope>NUCLEOTIDE SEQUENCE</scope>
    <source>
        <strain evidence="7">S10</strain>
    </source>
</reference>
<feature type="transmembrane region" description="Helical" evidence="6">
    <location>
        <begin position="239"/>
        <end position="258"/>
    </location>
</feature>
<keyword evidence="8" id="KW-1185">Reference proteome</keyword>
<dbReference type="Pfam" id="PF01554">
    <property type="entry name" value="MatE"/>
    <property type="match status" value="2"/>
</dbReference>